<evidence type="ECO:0000313" key="2">
    <source>
        <dbReference type="EMBL" id="KAF7282181.1"/>
    </source>
</evidence>
<comment type="caution">
    <text evidence="2">The sequence shown here is derived from an EMBL/GenBank/DDBJ whole genome shotgun (WGS) entry which is preliminary data.</text>
</comment>
<dbReference type="Gene3D" id="1.20.58.120">
    <property type="entry name" value="BAG domain"/>
    <property type="match status" value="1"/>
</dbReference>
<organism evidence="2 3">
    <name type="scientific">Rhynchophorus ferrugineus</name>
    <name type="common">Red palm weevil</name>
    <name type="synonym">Curculio ferrugineus</name>
    <dbReference type="NCBI Taxonomy" id="354439"/>
    <lineage>
        <taxon>Eukaryota</taxon>
        <taxon>Metazoa</taxon>
        <taxon>Ecdysozoa</taxon>
        <taxon>Arthropoda</taxon>
        <taxon>Hexapoda</taxon>
        <taxon>Insecta</taxon>
        <taxon>Pterygota</taxon>
        <taxon>Neoptera</taxon>
        <taxon>Endopterygota</taxon>
        <taxon>Coleoptera</taxon>
        <taxon>Polyphaga</taxon>
        <taxon>Cucujiformia</taxon>
        <taxon>Curculionidae</taxon>
        <taxon>Dryophthorinae</taxon>
        <taxon>Rhynchophorus</taxon>
    </lineage>
</organism>
<reference evidence="2" key="1">
    <citation type="submission" date="2020-08" db="EMBL/GenBank/DDBJ databases">
        <title>Genome sequencing and assembly of the red palm weevil Rhynchophorus ferrugineus.</title>
        <authorList>
            <person name="Dias G.B."/>
            <person name="Bergman C.M."/>
            <person name="Manee M."/>
        </authorList>
    </citation>
    <scope>NUCLEOTIDE SEQUENCE</scope>
    <source>
        <strain evidence="2">AA-2017</strain>
        <tissue evidence="2">Whole larva</tissue>
    </source>
</reference>
<gene>
    <name evidence="2" type="ORF">GWI33_003068</name>
</gene>
<accession>A0A834MHA2</accession>
<feature type="transmembrane region" description="Helical" evidence="1">
    <location>
        <begin position="6"/>
        <end position="26"/>
    </location>
</feature>
<dbReference type="OrthoDB" id="6728548at2759"/>
<dbReference type="InterPro" id="IPR036533">
    <property type="entry name" value="BAG_dom_sf"/>
</dbReference>
<dbReference type="AlphaFoldDB" id="A0A834MHA2"/>
<name>A0A834MHA2_RHYFE</name>
<protein>
    <submittedName>
        <fullName evidence="2">Uncharacterized protein</fullName>
    </submittedName>
</protein>
<evidence type="ECO:0000256" key="1">
    <source>
        <dbReference type="SAM" id="Phobius"/>
    </source>
</evidence>
<keyword evidence="1" id="KW-0472">Membrane</keyword>
<keyword evidence="1" id="KW-1133">Transmembrane helix</keyword>
<evidence type="ECO:0000313" key="3">
    <source>
        <dbReference type="Proteomes" id="UP000625711"/>
    </source>
</evidence>
<proteinExistence type="predicted"/>
<sequence length="251" mass="28903">MNVLFWWVSLILLILLISALVLYFLYDIFRDYFKRSSKNDLTPPLTPLNRYKFDKSDVEDLTKIRGHFRTVIPKVLLVDEVDVPPAFHTPPHSRKYSLLPDIHENIALSGSLYSIEDIMGEVQEERFLRRNSERRASIRSLVTEGMKKKSLASMATGSTVSADSENSLDPSSIETLRAIADVEEDARRVDFDIDSFLGDRNSLRFFEINEKLIRCNIALSEILTPTESLRARKMEMMKFVNQLQAKLKSKV</sequence>
<dbReference type="Proteomes" id="UP000625711">
    <property type="component" value="Unassembled WGS sequence"/>
</dbReference>
<dbReference type="EMBL" id="JAACXV010000184">
    <property type="protein sequence ID" value="KAF7282181.1"/>
    <property type="molecule type" value="Genomic_DNA"/>
</dbReference>
<keyword evidence="1" id="KW-0812">Transmembrane</keyword>
<keyword evidence="3" id="KW-1185">Reference proteome</keyword>
<dbReference type="GO" id="GO:0051087">
    <property type="term" value="F:protein-folding chaperone binding"/>
    <property type="evidence" value="ECO:0007669"/>
    <property type="project" value="InterPro"/>
</dbReference>